<proteinExistence type="predicted"/>
<accession>A0A7U2N1D9</accession>
<organism evidence="2 3">
    <name type="scientific">Aspergillus flavus (strain ATCC 200026 / FGSC A1120 / IAM 13836 / NRRL 3357 / JCM 12722 / SRRC 167)</name>
    <dbReference type="NCBI Taxonomy" id="332952"/>
    <lineage>
        <taxon>Eukaryota</taxon>
        <taxon>Fungi</taxon>
        <taxon>Dikarya</taxon>
        <taxon>Ascomycota</taxon>
        <taxon>Pezizomycotina</taxon>
        <taxon>Eurotiomycetes</taxon>
        <taxon>Eurotiomycetidae</taxon>
        <taxon>Eurotiales</taxon>
        <taxon>Aspergillaceae</taxon>
        <taxon>Aspergillus</taxon>
        <taxon>Aspergillus subgen. Circumdati</taxon>
    </lineage>
</organism>
<dbReference type="VEuPathDB" id="FungiDB:AFLA_013150"/>
<reference evidence="3" key="1">
    <citation type="journal article" date="2021" name="G3 (Bethesda)">
        <title>Chromosome assembled and annotated genome sequence of Aspergillus flavus NRRL 3357.</title>
        <authorList>
            <person name="Skerker J.M."/>
            <person name="Pianalto K.M."/>
            <person name="Mondo S.J."/>
            <person name="Yang K."/>
            <person name="Arkin A.P."/>
            <person name="Keller N.P."/>
            <person name="Grigoriev I.V."/>
            <person name="Louise Glass N.L."/>
        </authorList>
    </citation>
    <scope>NUCLEOTIDE SEQUENCE [LARGE SCALE GENOMIC DNA]</scope>
    <source>
        <strain evidence="3">ATCC 200026 / FGSC A1120 / IAM 13836 / NRRL 3357 / JCM 12722 / SRRC 167</strain>
    </source>
</reference>
<dbReference type="EMBL" id="CP044616">
    <property type="protein sequence ID" value="QRD93260.1"/>
    <property type="molecule type" value="Genomic_DNA"/>
</dbReference>
<sequence>MNEQFTWTSPNLNQHHFITFANLLALRNGGQVEPASSPHDSEEKEEEEDNPNNTNDADSINTTQVHQISDSGNTKLKRKFLDCLAELAANDKGASRNEGFREVDYTVFERLGRLLRGLGSGDSEGRYGEELWSEMLVYYRARLESTYIPALRSSLKDCVHLFRDDQGDGFTTIRQGLLAFQNLIFDGNTPGQVMTDRHSILVIKAYELRMMKLVRDLLQTSPHSTPRTKKLWENICFLGRSKVAFNTFKDIALNLPSFKQVTIIPIPRDIGTQKALKTPST</sequence>
<evidence type="ECO:0000313" key="3">
    <source>
        <dbReference type="Proteomes" id="UP000596276"/>
    </source>
</evidence>
<protein>
    <submittedName>
        <fullName evidence="2">Uncharacterized protein</fullName>
    </submittedName>
</protein>
<feature type="compositionally biased region" description="Polar residues" evidence="1">
    <location>
        <begin position="59"/>
        <end position="71"/>
    </location>
</feature>
<name>A0A7U2N1D9_ASPFN</name>
<evidence type="ECO:0000256" key="1">
    <source>
        <dbReference type="SAM" id="MobiDB-lite"/>
    </source>
</evidence>
<feature type="region of interest" description="Disordered" evidence="1">
    <location>
        <begin position="30"/>
        <end position="71"/>
    </location>
</feature>
<gene>
    <name evidence="2" type="ORF">F9C07_2264799</name>
</gene>
<dbReference type="AlphaFoldDB" id="A0A7U2N1D9"/>
<evidence type="ECO:0000313" key="2">
    <source>
        <dbReference type="EMBL" id="QRD93260.1"/>
    </source>
</evidence>
<keyword evidence="3" id="KW-1185">Reference proteome</keyword>
<dbReference type="VEuPathDB" id="FungiDB:F9C07_2264799"/>
<dbReference type="Proteomes" id="UP000596276">
    <property type="component" value="Chromosome 8"/>
</dbReference>